<dbReference type="STRING" id="266265.Bxe_A3725"/>
<dbReference type="AlphaFoldDB" id="Q144H5"/>
<organism evidence="2 3">
    <name type="scientific">Paraburkholderia xenovorans (strain LB400)</name>
    <dbReference type="NCBI Taxonomy" id="266265"/>
    <lineage>
        <taxon>Bacteria</taxon>
        <taxon>Pseudomonadati</taxon>
        <taxon>Pseudomonadota</taxon>
        <taxon>Betaproteobacteria</taxon>
        <taxon>Burkholderiales</taxon>
        <taxon>Burkholderiaceae</taxon>
        <taxon>Paraburkholderia</taxon>
    </lineage>
</organism>
<dbReference type="Proteomes" id="UP000001817">
    <property type="component" value="Chromosome 1"/>
</dbReference>
<keyword evidence="3" id="KW-1185">Reference proteome</keyword>
<sequence length="89" mass="10011">MRKALGRRDRLARRGASTGVNGRHEAPSSHVNISVIRRVSQVVAFPIIDTHALKRELSFRNRPAGMAAASFGHWQIKHSPKDAFAKRWN</sequence>
<evidence type="ECO:0000313" key="3">
    <source>
        <dbReference type="Proteomes" id="UP000001817"/>
    </source>
</evidence>
<protein>
    <submittedName>
        <fullName evidence="2">Uncharacterized protein</fullName>
    </submittedName>
</protein>
<accession>Q144H5</accession>
<feature type="region of interest" description="Disordered" evidence="1">
    <location>
        <begin position="1"/>
        <end position="30"/>
    </location>
</feature>
<reference evidence="2 3" key="1">
    <citation type="journal article" date="2006" name="Proc. Natl. Acad. Sci. U.S.A.">
        <title>Burkholderia xenovorans LB400 harbors a multi-replicon, 9.73-Mbp genome shaped for versatility.</title>
        <authorList>
            <person name="Chain P.S."/>
            <person name="Denef V.J."/>
            <person name="Konstantinidis K.T."/>
            <person name="Vergez L.M."/>
            <person name="Agullo L."/>
            <person name="Reyes V.L."/>
            <person name="Hauser L."/>
            <person name="Cordova M."/>
            <person name="Gomez L."/>
            <person name="Gonzalez M."/>
            <person name="Land M."/>
            <person name="Lao V."/>
            <person name="Larimer F."/>
            <person name="LiPuma J.J."/>
            <person name="Mahenthiralingam E."/>
            <person name="Malfatti S.A."/>
            <person name="Marx C.J."/>
            <person name="Parnell J.J."/>
            <person name="Ramette A."/>
            <person name="Richardson P."/>
            <person name="Seeger M."/>
            <person name="Smith D."/>
            <person name="Spilker T."/>
            <person name="Sul W.J."/>
            <person name="Tsoi T.V."/>
            <person name="Ulrich L.E."/>
            <person name="Zhulin I.B."/>
            <person name="Tiedje J.M."/>
        </authorList>
    </citation>
    <scope>NUCLEOTIDE SEQUENCE [LARGE SCALE GENOMIC DNA]</scope>
    <source>
        <strain evidence="2 3">LB400</strain>
    </source>
</reference>
<name>Q144H5_PARXL</name>
<dbReference type="EMBL" id="CP000270">
    <property type="protein sequence ID" value="ABE29264.1"/>
    <property type="molecule type" value="Genomic_DNA"/>
</dbReference>
<dbReference type="KEGG" id="bxe:Bxe_A3725"/>
<evidence type="ECO:0000313" key="2">
    <source>
        <dbReference type="EMBL" id="ABE29264.1"/>
    </source>
</evidence>
<evidence type="ECO:0000256" key="1">
    <source>
        <dbReference type="SAM" id="MobiDB-lite"/>
    </source>
</evidence>
<feature type="compositionally biased region" description="Basic residues" evidence="1">
    <location>
        <begin position="1"/>
        <end position="13"/>
    </location>
</feature>
<gene>
    <name evidence="2" type="ORF">Bxe_A3725</name>
</gene>
<proteinExistence type="predicted"/>